<dbReference type="RefSeq" id="WP_248476479.1">
    <property type="nucleotide sequence ID" value="NZ_JALPRF010000001.1"/>
</dbReference>
<keyword evidence="1" id="KW-0812">Transmembrane</keyword>
<dbReference type="InterPro" id="IPR036890">
    <property type="entry name" value="HATPase_C_sf"/>
</dbReference>
<evidence type="ECO:0000256" key="1">
    <source>
        <dbReference type="SAM" id="Phobius"/>
    </source>
</evidence>
<dbReference type="InterPro" id="IPR010559">
    <property type="entry name" value="Sig_transdc_His_kin_internal"/>
</dbReference>
<evidence type="ECO:0000313" key="3">
    <source>
        <dbReference type="EMBL" id="MCK8491882.1"/>
    </source>
</evidence>
<dbReference type="EMBL" id="JALPRF010000001">
    <property type="protein sequence ID" value="MCK8491882.1"/>
    <property type="molecule type" value="Genomic_DNA"/>
</dbReference>
<proteinExistence type="predicted"/>
<dbReference type="GO" id="GO:0016301">
    <property type="term" value="F:kinase activity"/>
    <property type="evidence" value="ECO:0007669"/>
    <property type="project" value="UniProtKB-KW"/>
</dbReference>
<feature type="transmembrane region" description="Helical" evidence="1">
    <location>
        <begin position="136"/>
        <end position="157"/>
    </location>
</feature>
<feature type="transmembrane region" description="Helical" evidence="1">
    <location>
        <begin position="169"/>
        <end position="190"/>
    </location>
</feature>
<keyword evidence="3" id="KW-0808">Transferase</keyword>
<sequence length="394" mass="45335">MESTLKTSPLKSGYWSAFANWFQQTGQPLIARWWIWVVLIISISYLTYQFNQTSLEDQLIEYVTKAEKRDLELAKEGGRRASSSYRTGAFAGRIVRSFADNSGVWMAFIVLLFAVIRIQYEYIFRKLFESDNLGRVIYVFFMVSVWLILGASLPAVIGKAGTRQNFHWTFVNGFMLLTIVYSLIAAWTNARRRQLVLIQQRTQAELDALKAQVNPHFLFNSLNNIYGTAILEDSPRTAESIQQLSGIVRYVMEESRLQTTNIQRELRFIDDFVELQRIRLPNQANIDIATRIDWDEKPAQIVPLLLNPLIENAFKYGISIQHPCFVHIHLQVKDGILQLTTENSVLPRTGLERGTGIGLANVRQRLALAYPDRHSLQVDENQRVFRVALTINLY</sequence>
<comment type="caution">
    <text evidence="3">The sequence shown here is derived from an EMBL/GenBank/DDBJ whole genome shotgun (WGS) entry which is preliminary data.</text>
</comment>
<feature type="transmembrane region" description="Helical" evidence="1">
    <location>
        <begin position="104"/>
        <end position="124"/>
    </location>
</feature>
<keyword evidence="1" id="KW-0472">Membrane</keyword>
<dbReference type="PANTHER" id="PTHR34220:SF7">
    <property type="entry name" value="SENSOR HISTIDINE KINASE YPDA"/>
    <property type="match status" value="1"/>
</dbReference>
<dbReference type="PANTHER" id="PTHR34220">
    <property type="entry name" value="SENSOR HISTIDINE KINASE YPDA"/>
    <property type="match status" value="1"/>
</dbReference>
<organism evidence="3 4">
    <name type="scientific">Spirosoma liriopis</name>
    <dbReference type="NCBI Taxonomy" id="2937440"/>
    <lineage>
        <taxon>Bacteria</taxon>
        <taxon>Pseudomonadati</taxon>
        <taxon>Bacteroidota</taxon>
        <taxon>Cytophagia</taxon>
        <taxon>Cytophagales</taxon>
        <taxon>Cytophagaceae</taxon>
        <taxon>Spirosoma</taxon>
    </lineage>
</organism>
<gene>
    <name evidence="3" type="ORF">M0L20_08480</name>
</gene>
<dbReference type="SUPFAM" id="SSF55874">
    <property type="entry name" value="ATPase domain of HSP90 chaperone/DNA topoisomerase II/histidine kinase"/>
    <property type="match status" value="1"/>
</dbReference>
<protein>
    <submittedName>
        <fullName evidence="3">Histidine kinase</fullName>
    </submittedName>
</protein>
<evidence type="ECO:0000313" key="4">
    <source>
        <dbReference type="Proteomes" id="UP001202180"/>
    </source>
</evidence>
<name>A0ABT0HI89_9BACT</name>
<feature type="transmembrane region" description="Helical" evidence="1">
    <location>
        <begin position="29"/>
        <end position="48"/>
    </location>
</feature>
<dbReference type="Proteomes" id="UP001202180">
    <property type="component" value="Unassembled WGS sequence"/>
</dbReference>
<keyword evidence="4" id="KW-1185">Reference proteome</keyword>
<dbReference type="Gene3D" id="3.30.565.10">
    <property type="entry name" value="Histidine kinase-like ATPase, C-terminal domain"/>
    <property type="match status" value="1"/>
</dbReference>
<evidence type="ECO:0000259" key="2">
    <source>
        <dbReference type="Pfam" id="PF06580"/>
    </source>
</evidence>
<dbReference type="InterPro" id="IPR050640">
    <property type="entry name" value="Bact_2-comp_sensor_kinase"/>
</dbReference>
<dbReference type="Pfam" id="PF06580">
    <property type="entry name" value="His_kinase"/>
    <property type="match status" value="1"/>
</dbReference>
<reference evidence="3 4" key="1">
    <citation type="submission" date="2022-04" db="EMBL/GenBank/DDBJ databases">
        <title>Spirosoma sp. strain RP8 genome sequencing and assembly.</title>
        <authorList>
            <person name="Jung Y."/>
        </authorList>
    </citation>
    <scope>NUCLEOTIDE SEQUENCE [LARGE SCALE GENOMIC DNA]</scope>
    <source>
        <strain evidence="3 4">RP8</strain>
    </source>
</reference>
<keyword evidence="1" id="KW-1133">Transmembrane helix</keyword>
<keyword evidence="3" id="KW-0418">Kinase</keyword>
<feature type="domain" description="Signal transduction histidine kinase internal region" evidence="2">
    <location>
        <begin position="204"/>
        <end position="283"/>
    </location>
</feature>
<accession>A0ABT0HI89</accession>